<evidence type="ECO:0000256" key="5">
    <source>
        <dbReference type="ARBA" id="ARBA00011748"/>
    </source>
</evidence>
<evidence type="ECO:0000256" key="2">
    <source>
        <dbReference type="ARBA" id="ARBA00004606"/>
    </source>
</evidence>
<sequence length="343" mass="39267">MKGKLLMSKLKSSRLSYSKVFKWPFASKDRSIFNNWGSFKFVLGRDAVEKNSQSQPKPIQDTREHSTPKSDHTQKNTRRILCWVMTNPRNHHSKAKTVKDTWGKRCDVLLFISSMADKALPTIALPVVEGRGNLWLKTKAAFKYIYKHHGSDADWFMKADDDTYVIVENLRHFLKNQSIDKPSYHGKRFKPMVNQGYMSGGAGYVVNRKALELLVTEGLDDSNKCNPNVSKDEDLEVGHCFENLGVSPGDSRDEKGRERFMSYTLEQHFTPGVLPMGFLNYFYYNYKEGPECCSDYAISFHYISPSMMLVLDYFVYHLRVSSLGMNETEVATALANKIKTEGT</sequence>
<dbReference type="AlphaFoldDB" id="A0AA89C6S6"/>
<protein>
    <recommendedName>
        <fullName evidence="18">Glycoprotein-N-acetylgalactosamine 3-beta-galactosyltransferase 1</fullName>
        <ecNumber evidence="6">2.4.1.122</ecNumber>
    </recommendedName>
</protein>
<evidence type="ECO:0000256" key="8">
    <source>
        <dbReference type="ARBA" id="ARBA00022679"/>
    </source>
</evidence>
<evidence type="ECO:0000256" key="14">
    <source>
        <dbReference type="ARBA" id="ARBA00023136"/>
    </source>
</evidence>
<feature type="domain" description="Fringe-like glycosyltransferase" evidence="21">
    <location>
        <begin position="77"/>
        <end position="248"/>
    </location>
</feature>
<evidence type="ECO:0000256" key="13">
    <source>
        <dbReference type="ARBA" id="ARBA00022989"/>
    </source>
</evidence>
<dbReference type="GO" id="GO:0016263">
    <property type="term" value="F:glycoprotein-N-acetylgalactosamine 3-beta-galactosyltransferase activity"/>
    <property type="evidence" value="ECO:0007669"/>
    <property type="project" value="UniProtKB-EC"/>
</dbReference>
<dbReference type="Proteomes" id="UP001186944">
    <property type="component" value="Unassembled WGS sequence"/>
</dbReference>
<dbReference type="InterPro" id="IPR003378">
    <property type="entry name" value="Fringe-like_glycosylTrfase"/>
</dbReference>
<evidence type="ECO:0000256" key="1">
    <source>
        <dbReference type="ARBA" id="ARBA00001936"/>
    </source>
</evidence>
<dbReference type="Pfam" id="PF02434">
    <property type="entry name" value="Fringe"/>
    <property type="match status" value="1"/>
</dbReference>
<dbReference type="EC" id="2.4.1.122" evidence="6"/>
<comment type="function">
    <text evidence="19">Glycosyltransferase that generates the core 1 O-glycan Gal-beta1-3GalNAc-alpha1-Ser/Thr (T antigen), which is a precursor for many extended O-glycans in glycoproteins.</text>
</comment>
<keyword evidence="7" id="KW-0328">Glycosyltransferase</keyword>
<evidence type="ECO:0000256" key="4">
    <source>
        <dbReference type="ARBA" id="ARBA00006462"/>
    </source>
</evidence>
<evidence type="ECO:0000256" key="16">
    <source>
        <dbReference type="ARBA" id="ARBA00023180"/>
    </source>
</evidence>
<accession>A0AA89C6S6</accession>
<dbReference type="GO" id="GO:0030145">
    <property type="term" value="F:manganese ion binding"/>
    <property type="evidence" value="ECO:0007669"/>
    <property type="project" value="UniProtKB-ARBA"/>
</dbReference>
<keyword evidence="13" id="KW-1133">Transmembrane helix</keyword>
<evidence type="ECO:0000256" key="18">
    <source>
        <dbReference type="ARBA" id="ARBA00040898"/>
    </source>
</evidence>
<evidence type="ECO:0000259" key="21">
    <source>
        <dbReference type="Pfam" id="PF02434"/>
    </source>
</evidence>
<dbReference type="PANTHER" id="PTHR23033">
    <property type="entry name" value="BETA1,3-GALACTOSYLTRANSFERASE"/>
    <property type="match status" value="1"/>
</dbReference>
<comment type="caution">
    <text evidence="22">The sequence shown here is derived from an EMBL/GenBank/DDBJ whole genome shotgun (WGS) entry which is preliminary data.</text>
</comment>
<comment type="cofactor">
    <cofactor evidence="1">
        <name>Mn(2+)</name>
        <dbReference type="ChEBI" id="CHEBI:29035"/>
    </cofactor>
</comment>
<evidence type="ECO:0000256" key="17">
    <source>
        <dbReference type="ARBA" id="ARBA00023211"/>
    </source>
</evidence>
<keyword evidence="8" id="KW-0808">Transferase</keyword>
<gene>
    <name evidence="22" type="ORF">FSP39_017295</name>
</gene>
<evidence type="ECO:0000256" key="12">
    <source>
        <dbReference type="ARBA" id="ARBA00022968"/>
    </source>
</evidence>
<keyword evidence="17" id="KW-0464">Manganese</keyword>
<keyword evidence="9" id="KW-0812">Transmembrane</keyword>
<dbReference type="GO" id="GO:0000166">
    <property type="term" value="F:nucleotide binding"/>
    <property type="evidence" value="ECO:0007669"/>
    <property type="project" value="UniProtKB-KW"/>
</dbReference>
<dbReference type="EMBL" id="VSWD01000005">
    <property type="protein sequence ID" value="KAK3103199.1"/>
    <property type="molecule type" value="Genomic_DNA"/>
</dbReference>
<evidence type="ECO:0000256" key="3">
    <source>
        <dbReference type="ARBA" id="ARBA00004922"/>
    </source>
</evidence>
<keyword evidence="16" id="KW-0325">Glycoprotein</keyword>
<dbReference type="Gene3D" id="3.90.550.50">
    <property type="match status" value="1"/>
</dbReference>
<evidence type="ECO:0000256" key="19">
    <source>
        <dbReference type="ARBA" id="ARBA00059245"/>
    </source>
</evidence>
<dbReference type="PANTHER" id="PTHR23033:SF14">
    <property type="entry name" value="GLYCOPROTEIN-N-ACETYLGALACTOSAMINE 3-BETA-GALACTOSYLTRANSFERASE 1-RELATED"/>
    <property type="match status" value="1"/>
</dbReference>
<keyword evidence="12" id="KW-0735">Signal-anchor</keyword>
<keyword evidence="23" id="KW-1185">Reference proteome</keyword>
<evidence type="ECO:0000256" key="11">
    <source>
        <dbReference type="ARBA" id="ARBA00022741"/>
    </source>
</evidence>
<reference evidence="22" key="1">
    <citation type="submission" date="2019-08" db="EMBL/GenBank/DDBJ databases">
        <title>The improved chromosome-level genome for the pearl oyster Pinctada fucata martensii using PacBio sequencing and Hi-C.</title>
        <authorList>
            <person name="Zheng Z."/>
        </authorList>
    </citation>
    <scope>NUCLEOTIDE SEQUENCE</scope>
    <source>
        <strain evidence="22">ZZ-2019</strain>
        <tissue evidence="22">Adductor muscle</tissue>
    </source>
</reference>
<comment type="pathway">
    <text evidence="3">Protein modification; protein glycosylation.</text>
</comment>
<dbReference type="InterPro" id="IPR026050">
    <property type="entry name" value="C1GALT1/C1GALT1_chp1"/>
</dbReference>
<name>A0AA89C6S6_PINIB</name>
<evidence type="ECO:0000256" key="20">
    <source>
        <dbReference type="SAM" id="MobiDB-lite"/>
    </source>
</evidence>
<evidence type="ECO:0000256" key="7">
    <source>
        <dbReference type="ARBA" id="ARBA00022676"/>
    </source>
</evidence>
<comment type="similarity">
    <text evidence="4">Belongs to the glycosyltransferase 31 family. Beta3-Gal-T subfamily.</text>
</comment>
<comment type="subunit">
    <text evidence="5">Homodimer; disulfide-linked.</text>
</comment>
<evidence type="ECO:0000256" key="9">
    <source>
        <dbReference type="ARBA" id="ARBA00022692"/>
    </source>
</evidence>
<evidence type="ECO:0000313" key="23">
    <source>
        <dbReference type="Proteomes" id="UP001186944"/>
    </source>
</evidence>
<evidence type="ECO:0000256" key="15">
    <source>
        <dbReference type="ARBA" id="ARBA00023157"/>
    </source>
</evidence>
<proteinExistence type="inferred from homology"/>
<evidence type="ECO:0000313" key="22">
    <source>
        <dbReference type="EMBL" id="KAK3103199.1"/>
    </source>
</evidence>
<feature type="compositionally biased region" description="Basic and acidic residues" evidence="20">
    <location>
        <begin position="60"/>
        <end position="74"/>
    </location>
</feature>
<dbReference type="FunFam" id="3.90.550.50:FF:000017">
    <property type="entry name" value="Glycoprotein-N-acetylgalactosamine 3-beta-galactosyltransferase 1"/>
    <property type="match status" value="1"/>
</dbReference>
<keyword evidence="11" id="KW-0547">Nucleotide-binding</keyword>
<keyword evidence="15" id="KW-1015">Disulfide bond</keyword>
<evidence type="ECO:0000256" key="6">
    <source>
        <dbReference type="ARBA" id="ARBA00012557"/>
    </source>
</evidence>
<dbReference type="GO" id="GO:0016020">
    <property type="term" value="C:membrane"/>
    <property type="evidence" value="ECO:0007669"/>
    <property type="project" value="UniProtKB-SubCell"/>
</dbReference>
<organism evidence="22 23">
    <name type="scientific">Pinctada imbricata</name>
    <name type="common">Atlantic pearl-oyster</name>
    <name type="synonym">Pinctada martensii</name>
    <dbReference type="NCBI Taxonomy" id="66713"/>
    <lineage>
        <taxon>Eukaryota</taxon>
        <taxon>Metazoa</taxon>
        <taxon>Spiralia</taxon>
        <taxon>Lophotrochozoa</taxon>
        <taxon>Mollusca</taxon>
        <taxon>Bivalvia</taxon>
        <taxon>Autobranchia</taxon>
        <taxon>Pteriomorphia</taxon>
        <taxon>Pterioida</taxon>
        <taxon>Pterioidea</taxon>
        <taxon>Pteriidae</taxon>
        <taxon>Pinctada</taxon>
    </lineage>
</organism>
<keyword evidence="14" id="KW-0472">Membrane</keyword>
<feature type="region of interest" description="Disordered" evidence="20">
    <location>
        <begin position="50"/>
        <end position="75"/>
    </location>
</feature>
<evidence type="ECO:0000256" key="10">
    <source>
        <dbReference type="ARBA" id="ARBA00022723"/>
    </source>
</evidence>
<keyword evidence="10" id="KW-0479">Metal-binding</keyword>
<comment type="subcellular location">
    <subcellularLocation>
        <location evidence="2">Membrane</location>
        <topology evidence="2">Single-pass type II membrane protein</topology>
    </subcellularLocation>
</comment>